<keyword evidence="11 13" id="KW-0472">Membrane</keyword>
<evidence type="ECO:0000256" key="5">
    <source>
        <dbReference type="ARBA" id="ARBA00022519"/>
    </source>
</evidence>
<evidence type="ECO:0000256" key="10">
    <source>
        <dbReference type="ARBA" id="ARBA00023065"/>
    </source>
</evidence>
<evidence type="ECO:0000256" key="1">
    <source>
        <dbReference type="ARBA" id="ARBA00004429"/>
    </source>
</evidence>
<dbReference type="InterPro" id="IPR003445">
    <property type="entry name" value="Cat_transpt"/>
</dbReference>
<dbReference type="RefSeq" id="WP_104373390.1">
    <property type="nucleotide sequence ID" value="NZ_BFAV01000157.1"/>
</dbReference>
<evidence type="ECO:0000256" key="11">
    <source>
        <dbReference type="ARBA" id="ARBA00023136"/>
    </source>
</evidence>
<keyword evidence="15" id="KW-1185">Reference proteome</keyword>
<keyword evidence="8 12" id="KW-0630">Potassium</keyword>
<evidence type="ECO:0000256" key="8">
    <source>
        <dbReference type="ARBA" id="ARBA00022958"/>
    </source>
</evidence>
<keyword evidence="3" id="KW-0813">Transport</keyword>
<keyword evidence="7 13" id="KW-0812">Transmembrane</keyword>
<dbReference type="PIRSF" id="PIRSF006247">
    <property type="entry name" value="TrkH"/>
    <property type="match status" value="1"/>
</dbReference>
<dbReference type="OrthoDB" id="9810952at2"/>
<keyword evidence="10" id="KW-0406">Ion transport</keyword>
<dbReference type="PANTHER" id="PTHR32024:SF2">
    <property type="entry name" value="TRK SYSTEM POTASSIUM UPTAKE PROTEIN TRKG-RELATED"/>
    <property type="match status" value="1"/>
</dbReference>
<feature type="transmembrane region" description="Helical" evidence="13">
    <location>
        <begin position="326"/>
        <end position="349"/>
    </location>
</feature>
<name>A0A2L2XH73_9FIRM</name>
<evidence type="ECO:0000313" key="15">
    <source>
        <dbReference type="Proteomes" id="UP000239549"/>
    </source>
</evidence>
<dbReference type="GO" id="GO:0046872">
    <property type="term" value="F:metal ion binding"/>
    <property type="evidence" value="ECO:0007669"/>
    <property type="project" value="UniProtKB-KW"/>
</dbReference>
<feature type="transmembrane region" description="Helical" evidence="13">
    <location>
        <begin position="272"/>
        <end position="290"/>
    </location>
</feature>
<feature type="transmembrane region" description="Helical" evidence="13">
    <location>
        <begin position="233"/>
        <end position="252"/>
    </location>
</feature>
<evidence type="ECO:0000313" key="14">
    <source>
        <dbReference type="EMBL" id="GBF35334.1"/>
    </source>
</evidence>
<feature type="binding site" evidence="12">
    <location>
        <position position="431"/>
    </location>
    <ligand>
        <name>K(+)</name>
        <dbReference type="ChEBI" id="CHEBI:29103"/>
    </ligand>
</feature>
<dbReference type="InterPro" id="IPR004772">
    <property type="entry name" value="TrkH"/>
</dbReference>
<dbReference type="EMBL" id="BFAV01000157">
    <property type="protein sequence ID" value="GBF35334.1"/>
    <property type="molecule type" value="Genomic_DNA"/>
</dbReference>
<dbReference type="GO" id="GO:0005886">
    <property type="term" value="C:plasma membrane"/>
    <property type="evidence" value="ECO:0007669"/>
    <property type="project" value="UniProtKB-SubCell"/>
</dbReference>
<dbReference type="PANTHER" id="PTHR32024">
    <property type="entry name" value="TRK SYSTEM POTASSIUM UPTAKE PROTEIN TRKG-RELATED"/>
    <property type="match status" value="1"/>
</dbReference>
<accession>A0A2L2XH73</accession>
<dbReference type="GO" id="GO:0015379">
    <property type="term" value="F:potassium:chloride symporter activity"/>
    <property type="evidence" value="ECO:0007669"/>
    <property type="project" value="InterPro"/>
</dbReference>
<dbReference type="AlphaFoldDB" id="A0A2L2XH73"/>
<feature type="binding site" evidence="12">
    <location>
        <position position="313"/>
    </location>
    <ligand>
        <name>K(+)</name>
        <dbReference type="ChEBI" id="CHEBI:29103"/>
    </ligand>
</feature>
<keyword evidence="4" id="KW-1003">Cell membrane</keyword>
<proteinExistence type="inferred from homology"/>
<keyword evidence="6" id="KW-0633">Potassium transport</keyword>
<dbReference type="Pfam" id="PF02386">
    <property type="entry name" value="TrkH"/>
    <property type="match status" value="1"/>
</dbReference>
<reference evidence="15" key="1">
    <citation type="submission" date="2018-02" db="EMBL/GenBank/DDBJ databases">
        <title>Genome sequence of Desulfocucumis palustris strain NAW-5.</title>
        <authorList>
            <person name="Watanabe M."/>
            <person name="Kojima H."/>
            <person name="Fukui M."/>
        </authorList>
    </citation>
    <scope>NUCLEOTIDE SEQUENCE [LARGE SCALE GENOMIC DNA]</scope>
    <source>
        <strain evidence="15">NAW-5</strain>
    </source>
</reference>
<feature type="transmembrane region" description="Helical" evidence="13">
    <location>
        <begin position="131"/>
        <end position="151"/>
    </location>
</feature>
<evidence type="ECO:0000256" key="6">
    <source>
        <dbReference type="ARBA" id="ARBA00022538"/>
    </source>
</evidence>
<comment type="caution">
    <text evidence="14">The sequence shown here is derived from an EMBL/GenBank/DDBJ whole genome shotgun (WGS) entry which is preliminary data.</text>
</comment>
<evidence type="ECO:0000256" key="7">
    <source>
        <dbReference type="ARBA" id="ARBA00022692"/>
    </source>
</evidence>
<evidence type="ECO:0000256" key="4">
    <source>
        <dbReference type="ARBA" id="ARBA00022475"/>
    </source>
</evidence>
<feature type="transmembrane region" description="Helical" evidence="13">
    <location>
        <begin position="395"/>
        <end position="415"/>
    </location>
</feature>
<feature type="transmembrane region" description="Helical" evidence="13">
    <location>
        <begin position="185"/>
        <end position="205"/>
    </location>
</feature>
<feature type="binding site" evidence="12">
    <location>
        <position position="430"/>
    </location>
    <ligand>
        <name>K(+)</name>
        <dbReference type="ChEBI" id="CHEBI:29103"/>
    </ligand>
</feature>
<keyword evidence="5" id="KW-0997">Cell inner membrane</keyword>
<dbReference type="Proteomes" id="UP000239549">
    <property type="component" value="Unassembled WGS sequence"/>
</dbReference>
<feature type="binding site" evidence="12">
    <location>
        <position position="110"/>
    </location>
    <ligand>
        <name>K(+)</name>
        <dbReference type="ChEBI" id="CHEBI:29103"/>
    </ligand>
</feature>
<protein>
    <submittedName>
        <fullName evidence="14">Potassium uptake protein TrkH</fullName>
    </submittedName>
</protein>
<keyword evidence="12" id="KW-0479">Metal-binding</keyword>
<comment type="similarity">
    <text evidence="2">Belongs to the TrkH potassium transport family.</text>
</comment>
<evidence type="ECO:0000256" key="3">
    <source>
        <dbReference type="ARBA" id="ARBA00022448"/>
    </source>
</evidence>
<evidence type="ECO:0000256" key="12">
    <source>
        <dbReference type="PIRSR" id="PIRSR006247-1"/>
    </source>
</evidence>
<organism evidence="14 15">
    <name type="scientific">Desulfocucumis palustris</name>
    <dbReference type="NCBI Taxonomy" id="1898651"/>
    <lineage>
        <taxon>Bacteria</taxon>
        <taxon>Bacillati</taxon>
        <taxon>Bacillota</taxon>
        <taxon>Clostridia</taxon>
        <taxon>Eubacteriales</taxon>
        <taxon>Desulfocucumaceae</taxon>
        <taxon>Desulfocucumis</taxon>
    </lineage>
</organism>
<gene>
    <name evidence="14" type="ORF">DCCM_4457</name>
</gene>
<feature type="binding site" evidence="12">
    <location>
        <position position="109"/>
    </location>
    <ligand>
        <name>K(+)</name>
        <dbReference type="ChEBI" id="CHEBI:29103"/>
    </ligand>
</feature>
<evidence type="ECO:0000256" key="2">
    <source>
        <dbReference type="ARBA" id="ARBA00009137"/>
    </source>
</evidence>
<sequence length="479" mass="51933">MNRRLILRTLGLVLLCEAAAMVPSLFISFYYTGEDSRALMISIVITAASGALLALVKPESLHVGYREGFAIATFSWLLSAIFGSIPFVLSGVLPSPVDAFFETMSGFTTTGASVITDLEVIPQGILFWRSFTHWLGGMGIIVLTLALIPSLKIAGMQMYKAEVPGPTKSKMLPRIAQTSRELYKIYLIITIVEIIALKIAGMNWFDSIIHTFGTVATGGFSNKNASVGAYDNLAVEVIIIFFMIVCGMNFALHFYALRGNFRPIWKDPESRLYLGVILSSILLISGNLVLSAQFEIGKALRDAAFSVSSIITTTGYATADFDKWPLFSQLVLLMLMLIGGCAGSTGGAIKNARFLIMFKAISKQFVKLLHPQAVVPVRVGKEVISQDVVENVQTFFFLYFIILSGATFYMAGIGLDFISAVSSVAATLGNVGPGFGAVGPMTNYSGIPDSGKVILSLCMLVGRLEIYSVILLLSSKFWR</sequence>
<feature type="binding site" evidence="12">
    <location>
        <position position="218"/>
    </location>
    <ligand>
        <name>K(+)</name>
        <dbReference type="ChEBI" id="CHEBI:29103"/>
    </ligand>
</feature>
<feature type="binding site" evidence="12">
    <location>
        <position position="314"/>
    </location>
    <ligand>
        <name>K(+)</name>
        <dbReference type="ChEBI" id="CHEBI:29103"/>
    </ligand>
</feature>
<keyword evidence="9 13" id="KW-1133">Transmembrane helix</keyword>
<feature type="transmembrane region" description="Helical" evidence="13">
    <location>
        <begin position="38"/>
        <end position="56"/>
    </location>
</feature>
<evidence type="ECO:0000256" key="9">
    <source>
        <dbReference type="ARBA" id="ARBA00022989"/>
    </source>
</evidence>
<feature type="transmembrane region" description="Helical" evidence="13">
    <location>
        <begin position="68"/>
        <end position="89"/>
    </location>
</feature>
<feature type="transmembrane region" description="Helical" evidence="13">
    <location>
        <begin position="453"/>
        <end position="473"/>
    </location>
</feature>
<feature type="transmembrane region" description="Helical" evidence="13">
    <location>
        <begin position="12"/>
        <end position="32"/>
    </location>
</feature>
<evidence type="ECO:0000256" key="13">
    <source>
        <dbReference type="SAM" id="Phobius"/>
    </source>
</evidence>
<comment type="subcellular location">
    <subcellularLocation>
        <location evidence="1">Cell inner membrane</location>
        <topology evidence="1">Multi-pass membrane protein</topology>
    </subcellularLocation>
</comment>